<comment type="function">
    <text evidence="7">Sequence-specific endonuclease that cleaves unmethylated GATC sequences. It is involved in DNA mismatch repair.</text>
</comment>
<evidence type="ECO:0000256" key="6">
    <source>
        <dbReference type="ARBA" id="ARBA00023204"/>
    </source>
</evidence>
<dbReference type="InterPro" id="IPR004230">
    <property type="entry name" value="DNA_mismatch_repair_MutH"/>
</dbReference>
<keyword evidence="3 7" id="KW-0255">Endonuclease</keyword>
<dbReference type="HAMAP" id="MF_00759">
    <property type="entry name" value="MutH"/>
    <property type="match status" value="1"/>
</dbReference>
<dbReference type="EMBL" id="BAFK01000006">
    <property type="protein sequence ID" value="GAB58489.1"/>
    <property type="molecule type" value="Genomic_DNA"/>
</dbReference>
<dbReference type="OrthoDB" id="5634909at2"/>
<evidence type="ECO:0000256" key="2">
    <source>
        <dbReference type="ARBA" id="ARBA00022722"/>
    </source>
</evidence>
<dbReference type="CDD" id="cd00583">
    <property type="entry name" value="MutH-like"/>
    <property type="match status" value="1"/>
</dbReference>
<dbReference type="InterPro" id="IPR011335">
    <property type="entry name" value="Restrct_endonuc-II-like"/>
</dbReference>
<dbReference type="Proteomes" id="UP000004374">
    <property type="component" value="Unassembled WGS sequence"/>
</dbReference>
<dbReference type="GO" id="GO:0006304">
    <property type="term" value="P:DNA modification"/>
    <property type="evidence" value="ECO:0007669"/>
    <property type="project" value="InterPro"/>
</dbReference>
<dbReference type="InterPro" id="IPR037057">
    <property type="entry name" value="DNA_rep_MutH/T2_RE_sf"/>
</dbReference>
<dbReference type="Pfam" id="PF02976">
    <property type="entry name" value="MutH"/>
    <property type="match status" value="1"/>
</dbReference>
<dbReference type="STRING" id="562729.RNAN_1462"/>
<evidence type="ECO:0000256" key="5">
    <source>
        <dbReference type="ARBA" id="ARBA00022801"/>
    </source>
</evidence>
<dbReference type="GO" id="GO:0005737">
    <property type="term" value="C:cytoplasm"/>
    <property type="evidence" value="ECO:0007669"/>
    <property type="project" value="UniProtKB-SubCell"/>
</dbReference>
<dbReference type="GO" id="GO:0003677">
    <property type="term" value="F:DNA binding"/>
    <property type="evidence" value="ECO:0007669"/>
    <property type="project" value="InterPro"/>
</dbReference>
<reference evidence="9 10" key="1">
    <citation type="journal article" date="2012" name="J. Bacteriol.">
        <title>Genome Sequence of the Protease-Producing Bacterium Rheinheimera nanhaiensis E407-8T, Isolated from Deep-Sea Sediment of the South China Sea.</title>
        <authorList>
            <person name="Zhang X.-Y."/>
            <person name="Zhang Y.-J."/>
            <person name="Qin Q.-L."/>
            <person name="Xie B.-B."/>
            <person name="Chen X.-L."/>
            <person name="Zhou B.-C."/>
            <person name="Zhang Y.-Z."/>
        </authorList>
    </citation>
    <scope>NUCLEOTIDE SEQUENCE [LARGE SCALE GENOMIC DNA]</scope>
    <source>
        <strain evidence="9 10">E407-8</strain>
    </source>
</reference>
<organism evidence="9 10">
    <name type="scientific">Rheinheimera nanhaiensis E407-8</name>
    <dbReference type="NCBI Taxonomy" id="562729"/>
    <lineage>
        <taxon>Bacteria</taxon>
        <taxon>Pseudomonadati</taxon>
        <taxon>Pseudomonadota</taxon>
        <taxon>Gammaproteobacteria</taxon>
        <taxon>Chromatiales</taxon>
        <taxon>Chromatiaceae</taxon>
        <taxon>Rheinheimera</taxon>
    </lineage>
</organism>
<evidence type="ECO:0000256" key="7">
    <source>
        <dbReference type="HAMAP-Rule" id="MF_00759"/>
    </source>
</evidence>
<dbReference type="NCBIfam" id="TIGR02248">
    <property type="entry name" value="mutH_TIGR"/>
    <property type="match status" value="1"/>
</dbReference>
<evidence type="ECO:0000313" key="10">
    <source>
        <dbReference type="Proteomes" id="UP000004374"/>
    </source>
</evidence>
<evidence type="ECO:0000259" key="8">
    <source>
        <dbReference type="SMART" id="SM00927"/>
    </source>
</evidence>
<keyword evidence="4 7" id="KW-0227">DNA damage</keyword>
<dbReference type="GO" id="GO:0016787">
    <property type="term" value="F:hydrolase activity"/>
    <property type="evidence" value="ECO:0007669"/>
    <property type="project" value="UniProtKB-KW"/>
</dbReference>
<dbReference type="GO" id="GO:0006298">
    <property type="term" value="P:mismatch repair"/>
    <property type="evidence" value="ECO:0007669"/>
    <property type="project" value="UniProtKB-UniRule"/>
</dbReference>
<dbReference type="SMART" id="SM00927">
    <property type="entry name" value="MutH"/>
    <property type="match status" value="1"/>
</dbReference>
<dbReference type="NCBIfam" id="NF003458">
    <property type="entry name" value="PRK05070.1"/>
    <property type="match status" value="1"/>
</dbReference>
<comment type="subcellular location">
    <subcellularLocation>
        <location evidence="7">Cytoplasm</location>
    </subcellularLocation>
</comment>
<evidence type="ECO:0000313" key="9">
    <source>
        <dbReference type="EMBL" id="GAB58489.1"/>
    </source>
</evidence>
<keyword evidence="1 7" id="KW-0963">Cytoplasm</keyword>
<dbReference type="GO" id="GO:0004519">
    <property type="term" value="F:endonuclease activity"/>
    <property type="evidence" value="ECO:0007669"/>
    <property type="project" value="UniProtKB-UniRule"/>
</dbReference>
<protein>
    <recommendedName>
        <fullName evidence="7">DNA mismatch repair protein MutH</fullName>
    </recommendedName>
    <alternativeName>
        <fullName evidence="7">Methyl-directed mismatch repair protein</fullName>
    </alternativeName>
</protein>
<name>I1DWR1_9GAMM</name>
<evidence type="ECO:0000256" key="3">
    <source>
        <dbReference type="ARBA" id="ARBA00022759"/>
    </source>
</evidence>
<dbReference type="InterPro" id="IPR011337">
    <property type="entry name" value="DNA_rep_MutH/RE_typeII_Sau3AI"/>
</dbReference>
<dbReference type="SUPFAM" id="SSF52980">
    <property type="entry name" value="Restriction endonuclease-like"/>
    <property type="match status" value="1"/>
</dbReference>
<keyword evidence="2 7" id="KW-0540">Nuclease</keyword>
<proteinExistence type="inferred from homology"/>
<keyword evidence="5 7" id="KW-0378">Hydrolase</keyword>
<evidence type="ECO:0000256" key="4">
    <source>
        <dbReference type="ARBA" id="ARBA00022763"/>
    </source>
</evidence>
<evidence type="ECO:0000256" key="1">
    <source>
        <dbReference type="ARBA" id="ARBA00022490"/>
    </source>
</evidence>
<dbReference type="RefSeq" id="WP_008220202.1">
    <property type="nucleotide sequence ID" value="NZ_BAFK01000006.1"/>
</dbReference>
<comment type="similarity">
    <text evidence="7">Belongs to the MutH family.</text>
</comment>
<accession>I1DWR1</accession>
<dbReference type="AlphaFoldDB" id="I1DWR1"/>
<feature type="domain" description="DNA mismatch repair MutH/Type II restriction enzyme Sau3AI" evidence="8">
    <location>
        <begin position="53"/>
        <end position="151"/>
    </location>
</feature>
<gene>
    <name evidence="7 9" type="primary">mutH</name>
    <name evidence="9" type="ORF">RNAN_1462</name>
</gene>
<comment type="caution">
    <text evidence="9">The sequence shown here is derived from an EMBL/GenBank/DDBJ whole genome shotgun (WGS) entry which is preliminary data.</text>
</comment>
<sequence length="223" mass="24219">MVLVPTSVTELQQRAQALAGLTLGQLAAQLQLPVPANLQKDKGWVGQLLEQALGASAGAKALPDFPQLGVELKTLPIDRHGKPLESTYVCVAALTGVAGLHWQQSWVCQKLRHVLWVPILAERTIPLAERMIATPFLWQPDAAQQQALQQDWEELMEQITLGGIDNIRGSQGKILQLRPKAANSKALTDAIGAQGEPIKTLPRGFYLKASFTAALLARQFQLG</sequence>
<keyword evidence="6 7" id="KW-0234">DNA repair</keyword>
<dbReference type="Gene3D" id="3.40.600.10">
    <property type="entry name" value="DNA mismatch repair MutH/Restriction endonuclease, type II"/>
    <property type="match status" value="1"/>
</dbReference>
<keyword evidence="10" id="KW-1185">Reference proteome</keyword>